<comment type="caution">
    <text evidence="1">The sequence shown here is derived from an EMBL/GenBank/DDBJ whole genome shotgun (WGS) entry which is preliminary data.</text>
</comment>
<sequence length="144" mass="16238">MEDKVKLSQWDALLLEGLRRLGWSDDEVVRRVKERDELPADDSIYEFDYGQLADFAAANPETFEAAVRGGYGIKYNTVRGIRSWINVAFAQEPELVLEAGNEAVVASLTPAEHERLLSVLSFGWAVREENPGKAGLYRIEPIQR</sequence>
<dbReference type="EMBL" id="JAAAMU010000016">
    <property type="protein sequence ID" value="NBC72138.1"/>
    <property type="molecule type" value="Genomic_DNA"/>
</dbReference>
<proteinExistence type="predicted"/>
<dbReference type="Proteomes" id="UP000558113">
    <property type="component" value="Unassembled WGS sequence"/>
</dbReference>
<reference evidence="1 2" key="1">
    <citation type="submission" date="2020-01" db="EMBL/GenBank/DDBJ databases">
        <title>Paenibacillus soybeanensis sp. nov. isolated from the nodules of soybean (Glycine max(L.) Merr).</title>
        <authorList>
            <person name="Wang H."/>
        </authorList>
    </citation>
    <scope>NUCLEOTIDE SEQUENCE [LARGE SCALE GENOMIC DNA]</scope>
    <source>
        <strain evidence="1 2">DSM 23054</strain>
    </source>
</reference>
<dbReference type="OrthoDB" id="2657532at2"/>
<accession>A0A7X5BYZ7</accession>
<evidence type="ECO:0000313" key="2">
    <source>
        <dbReference type="Proteomes" id="UP000558113"/>
    </source>
</evidence>
<organism evidence="1 2">
    <name type="scientific">Paenibacillus sacheonensis</name>
    <dbReference type="NCBI Taxonomy" id="742054"/>
    <lineage>
        <taxon>Bacteria</taxon>
        <taxon>Bacillati</taxon>
        <taxon>Bacillota</taxon>
        <taxon>Bacilli</taxon>
        <taxon>Bacillales</taxon>
        <taxon>Paenibacillaceae</taxon>
        <taxon>Paenibacillus</taxon>
    </lineage>
</organism>
<keyword evidence="2" id="KW-1185">Reference proteome</keyword>
<dbReference type="AlphaFoldDB" id="A0A7X5BYZ7"/>
<name>A0A7X5BYZ7_9BACL</name>
<protein>
    <submittedName>
        <fullName evidence="1">Uncharacterized protein</fullName>
    </submittedName>
</protein>
<dbReference type="RefSeq" id="WP_161702806.1">
    <property type="nucleotide sequence ID" value="NZ_JAAAMU010000016.1"/>
</dbReference>
<evidence type="ECO:0000313" key="1">
    <source>
        <dbReference type="EMBL" id="NBC72138.1"/>
    </source>
</evidence>
<gene>
    <name evidence="1" type="ORF">GT003_24335</name>
</gene>